<dbReference type="Proteomes" id="UP001497482">
    <property type="component" value="Chromosome 17"/>
</dbReference>
<evidence type="ECO:0000313" key="2">
    <source>
        <dbReference type="Proteomes" id="UP001497482"/>
    </source>
</evidence>
<reference evidence="1 2" key="1">
    <citation type="submission" date="2024-04" db="EMBL/GenBank/DDBJ databases">
        <authorList>
            <person name="Waldvogel A.-M."/>
            <person name="Schoenle A."/>
        </authorList>
    </citation>
    <scope>NUCLEOTIDE SEQUENCE [LARGE SCALE GENOMIC DNA]</scope>
</reference>
<name>A0AAV2KDS7_KNICA</name>
<protein>
    <submittedName>
        <fullName evidence="1">Uncharacterized protein</fullName>
    </submittedName>
</protein>
<sequence>MVSPSHAREGRCGCLGLVFNHSVPSKNPKGSHLEVHRVPCGPVFAVIFLGLLHCYLAAFMIQEEFGGQVTGLSETRLDPAVREGEWGQGYSLGQQRTLPQLKVLPVTLCYAKAKEDTQAHPKISIHSTSLDTFEGCGYKEEEFAYIFPNKIIVLPRDSFTP</sequence>
<dbReference type="EMBL" id="OZ035839">
    <property type="protein sequence ID" value="CAL1586050.1"/>
    <property type="molecule type" value="Genomic_DNA"/>
</dbReference>
<gene>
    <name evidence="1" type="ORF">KC01_LOCUS16193</name>
</gene>
<keyword evidence="2" id="KW-1185">Reference proteome</keyword>
<dbReference type="AlphaFoldDB" id="A0AAV2KDS7"/>
<accession>A0AAV2KDS7</accession>
<proteinExistence type="predicted"/>
<organism evidence="1 2">
    <name type="scientific">Knipowitschia caucasica</name>
    <name type="common">Caucasian dwarf goby</name>
    <name type="synonym">Pomatoschistus caucasicus</name>
    <dbReference type="NCBI Taxonomy" id="637954"/>
    <lineage>
        <taxon>Eukaryota</taxon>
        <taxon>Metazoa</taxon>
        <taxon>Chordata</taxon>
        <taxon>Craniata</taxon>
        <taxon>Vertebrata</taxon>
        <taxon>Euteleostomi</taxon>
        <taxon>Actinopterygii</taxon>
        <taxon>Neopterygii</taxon>
        <taxon>Teleostei</taxon>
        <taxon>Neoteleostei</taxon>
        <taxon>Acanthomorphata</taxon>
        <taxon>Gobiaria</taxon>
        <taxon>Gobiiformes</taxon>
        <taxon>Gobioidei</taxon>
        <taxon>Gobiidae</taxon>
        <taxon>Gobiinae</taxon>
        <taxon>Knipowitschia</taxon>
    </lineage>
</organism>
<evidence type="ECO:0000313" key="1">
    <source>
        <dbReference type="EMBL" id="CAL1586050.1"/>
    </source>
</evidence>